<dbReference type="InterPro" id="IPR055359">
    <property type="entry name" value="Nip7_N_euk"/>
</dbReference>
<comment type="function">
    <text evidence="6">Required for proper 27S pre-rRNA processing and 60S ribosome subunit assembly.</text>
</comment>
<dbReference type="GO" id="GO:0003723">
    <property type="term" value="F:RNA binding"/>
    <property type="evidence" value="ECO:0007669"/>
    <property type="project" value="UniProtKB-KW"/>
</dbReference>
<dbReference type="Pfam" id="PF03657">
    <property type="entry name" value="UPF0113"/>
    <property type="match status" value="1"/>
</dbReference>
<feature type="domain" description="PUA" evidence="7">
    <location>
        <begin position="95"/>
        <end position="170"/>
    </location>
</feature>
<evidence type="ECO:0000313" key="8">
    <source>
        <dbReference type="EMBL" id="CAD9371415.1"/>
    </source>
</evidence>
<dbReference type="Gene3D" id="3.10.450.220">
    <property type="match status" value="1"/>
</dbReference>
<dbReference type="SMART" id="SM00359">
    <property type="entry name" value="PUA"/>
    <property type="match status" value="1"/>
</dbReference>
<keyword evidence="4 6" id="KW-0694">RNA-binding</keyword>
<dbReference type="PIRSF" id="PIRSF017190">
    <property type="entry name" value="Rbsml_synth_fac_NIP7"/>
    <property type="match status" value="1"/>
</dbReference>
<evidence type="ECO:0000256" key="5">
    <source>
        <dbReference type="ARBA" id="ARBA00023242"/>
    </source>
</evidence>
<name>A0A7S2ALK7_9STRA</name>
<comment type="subcellular location">
    <subcellularLocation>
        <location evidence="1">Nucleus</location>
        <location evidence="1">Nucleolus</location>
    </subcellularLocation>
</comment>
<reference evidence="8" key="1">
    <citation type="submission" date="2021-01" db="EMBL/GenBank/DDBJ databases">
        <authorList>
            <person name="Corre E."/>
            <person name="Pelletier E."/>
            <person name="Niang G."/>
            <person name="Scheremetjew M."/>
            <person name="Finn R."/>
            <person name="Kale V."/>
            <person name="Holt S."/>
            <person name="Cochrane G."/>
            <person name="Meng A."/>
            <person name="Brown T."/>
            <person name="Cohen L."/>
        </authorList>
    </citation>
    <scope>NUCLEOTIDE SEQUENCE</scope>
    <source>
        <strain evidence="8">CCMP1381</strain>
    </source>
</reference>
<accession>A0A7S2ALK7</accession>
<dbReference type="CDD" id="cd21151">
    <property type="entry name" value="PUA_Nip7-like"/>
    <property type="match status" value="1"/>
</dbReference>
<dbReference type="Pfam" id="PF17833">
    <property type="entry name" value="pre-PUA_NIP7"/>
    <property type="match status" value="1"/>
</dbReference>
<comment type="subunit">
    <text evidence="6">Interacts with pre-ribosome complex.</text>
</comment>
<evidence type="ECO:0000256" key="3">
    <source>
        <dbReference type="ARBA" id="ARBA00022517"/>
    </source>
</evidence>
<evidence type="ECO:0000256" key="2">
    <source>
        <dbReference type="ARBA" id="ARBA00009895"/>
    </source>
</evidence>
<dbReference type="GO" id="GO:0005730">
    <property type="term" value="C:nucleolus"/>
    <property type="evidence" value="ECO:0007669"/>
    <property type="project" value="UniProtKB-SubCell"/>
</dbReference>
<dbReference type="InterPro" id="IPR002478">
    <property type="entry name" value="PUA"/>
</dbReference>
<keyword evidence="5 6" id="KW-0539">Nucleus</keyword>
<dbReference type="InterPro" id="IPR016686">
    <property type="entry name" value="Ribosomal_synth_fac_NIP7"/>
</dbReference>
<dbReference type="FunFam" id="3.10.450.220:FF:000001">
    <property type="entry name" value="60S ribosome subunit biogenesis protein NIP7 homolog"/>
    <property type="match status" value="1"/>
</dbReference>
<gene>
    <name evidence="8" type="ORF">DSPE1174_LOCUS1207</name>
</gene>
<dbReference type="Gene3D" id="2.30.130.10">
    <property type="entry name" value="PUA domain"/>
    <property type="match status" value="1"/>
</dbReference>
<evidence type="ECO:0000259" key="7">
    <source>
        <dbReference type="SMART" id="SM00359"/>
    </source>
</evidence>
<dbReference type="GO" id="GO:0042255">
    <property type="term" value="P:ribosome assembly"/>
    <property type="evidence" value="ECO:0007669"/>
    <property type="project" value="InterPro"/>
</dbReference>
<dbReference type="PROSITE" id="PS50890">
    <property type="entry name" value="PUA"/>
    <property type="match status" value="1"/>
</dbReference>
<dbReference type="InterPro" id="IPR040598">
    <property type="entry name" value="NIP7_N"/>
</dbReference>
<dbReference type="SUPFAM" id="SSF88697">
    <property type="entry name" value="PUA domain-like"/>
    <property type="match status" value="1"/>
</dbReference>
<sequence>MRPLTEEETKQVFEKLAKFIGQNIALMIQRSDELYCFRLLKDRVFYISESNMRLAANIARENLVACGTCIGKFTKTGKFYITIHAMDYLSQYAKYKVWVKPSSEMSFLYGNNIPKSGLGRMTDGTPQYAGVVVYSMSDVPLGFGVAAQTAAYVKELDPTANVVLHQCDVGEYLRFEDDMF</sequence>
<protein>
    <recommendedName>
        <fullName evidence="6">60S ribosome subunit biogenesis protein NIP7 homolog</fullName>
    </recommendedName>
</protein>
<evidence type="ECO:0000256" key="1">
    <source>
        <dbReference type="ARBA" id="ARBA00004604"/>
    </source>
</evidence>
<proteinExistence type="inferred from homology"/>
<dbReference type="FunFam" id="2.30.130.10:FF:000002">
    <property type="entry name" value="60S ribosome subunit biogenesis protein NIP7 homolog"/>
    <property type="match status" value="1"/>
</dbReference>
<dbReference type="InterPro" id="IPR015947">
    <property type="entry name" value="PUA-like_sf"/>
</dbReference>
<evidence type="ECO:0000256" key="6">
    <source>
        <dbReference type="PIRNR" id="PIRNR017190"/>
    </source>
</evidence>
<dbReference type="PANTHER" id="PTHR23415">
    <property type="entry name" value="CYCLIN-DEPENDENT KINASES REGULATORY SUBUNIT/60S RIBOSOME SUBUNIT BIOGENESIS PROTEIN NIP7"/>
    <property type="match status" value="1"/>
</dbReference>
<dbReference type="InterPro" id="IPR036974">
    <property type="entry name" value="PUA_sf"/>
</dbReference>
<dbReference type="EMBL" id="HBGS01002334">
    <property type="protein sequence ID" value="CAD9371415.1"/>
    <property type="molecule type" value="Transcribed_RNA"/>
</dbReference>
<dbReference type="SUPFAM" id="SSF88802">
    <property type="entry name" value="Pre-PUA domain"/>
    <property type="match status" value="1"/>
</dbReference>
<dbReference type="CDD" id="cd21146">
    <property type="entry name" value="Nip7_N_euk"/>
    <property type="match status" value="1"/>
</dbReference>
<evidence type="ECO:0000256" key="4">
    <source>
        <dbReference type="ARBA" id="ARBA00022884"/>
    </source>
</evidence>
<dbReference type="AlphaFoldDB" id="A0A7S2ALK7"/>
<comment type="similarity">
    <text evidence="2 6">Belongs to the NIP7 family.</text>
</comment>
<organism evidence="8">
    <name type="scientific">Octactis speculum</name>
    <dbReference type="NCBI Taxonomy" id="3111310"/>
    <lineage>
        <taxon>Eukaryota</taxon>
        <taxon>Sar</taxon>
        <taxon>Stramenopiles</taxon>
        <taxon>Ochrophyta</taxon>
        <taxon>Dictyochophyceae</taxon>
        <taxon>Dictyochales</taxon>
        <taxon>Dictyochaceae</taxon>
        <taxon>Octactis</taxon>
    </lineage>
</organism>
<dbReference type="InterPro" id="IPR005155">
    <property type="entry name" value="UPF0113_PUA"/>
</dbReference>
<keyword evidence="3 6" id="KW-0690">Ribosome biogenesis</keyword>